<evidence type="ECO:0000259" key="1">
    <source>
        <dbReference type="PROSITE" id="PS51186"/>
    </source>
</evidence>
<dbReference type="GO" id="GO:0016747">
    <property type="term" value="F:acyltransferase activity, transferring groups other than amino-acyl groups"/>
    <property type="evidence" value="ECO:0007669"/>
    <property type="project" value="InterPro"/>
</dbReference>
<dbReference type="PANTHER" id="PTHR43792:SF1">
    <property type="entry name" value="N-ACETYLTRANSFERASE DOMAIN-CONTAINING PROTEIN"/>
    <property type="match status" value="1"/>
</dbReference>
<evidence type="ECO:0000313" key="2">
    <source>
        <dbReference type="EMBL" id="SFJ84466.1"/>
    </source>
</evidence>
<keyword evidence="2" id="KW-0808">Transferase</keyword>
<gene>
    <name evidence="2" type="ORF">SAMN05216275_11321</name>
</gene>
<name>A0A1I3UR04_9ACTN</name>
<keyword evidence="3" id="KW-1185">Reference proteome</keyword>
<dbReference type="EMBL" id="FOQY01000013">
    <property type="protein sequence ID" value="SFJ84466.1"/>
    <property type="molecule type" value="Genomic_DNA"/>
</dbReference>
<organism evidence="2 3">
    <name type="scientific">Streptosporangium canum</name>
    <dbReference type="NCBI Taxonomy" id="324952"/>
    <lineage>
        <taxon>Bacteria</taxon>
        <taxon>Bacillati</taxon>
        <taxon>Actinomycetota</taxon>
        <taxon>Actinomycetes</taxon>
        <taxon>Streptosporangiales</taxon>
        <taxon>Streptosporangiaceae</taxon>
        <taxon>Streptosporangium</taxon>
    </lineage>
</organism>
<dbReference type="InterPro" id="IPR051531">
    <property type="entry name" value="N-acetyltransferase"/>
</dbReference>
<evidence type="ECO:0000313" key="3">
    <source>
        <dbReference type="Proteomes" id="UP000199111"/>
    </source>
</evidence>
<sequence>MMQIFLETDRLTLRRFTGADEDDLVELDGDPEVMRFLNGGRPTPREEIRDRVLPAFLGYYERSEGFGFWAAVERSTGRFLGWFHFRPRRDEPREGEVELGYRLRRAAWGRGYATEGSRALIHKGFTELGVDRVFAGTMAVNLGSRRVMEKSGLTLVRTFHQDWPDAIDGSEHGEVEYALTRADWQARH</sequence>
<dbReference type="Gene3D" id="3.40.630.30">
    <property type="match status" value="1"/>
</dbReference>
<dbReference type="AlphaFoldDB" id="A0A1I3UR04"/>
<dbReference type="PROSITE" id="PS51186">
    <property type="entry name" value="GNAT"/>
    <property type="match status" value="1"/>
</dbReference>
<dbReference type="Proteomes" id="UP000199111">
    <property type="component" value="Unassembled WGS sequence"/>
</dbReference>
<feature type="domain" description="N-acetyltransferase" evidence="1">
    <location>
        <begin position="11"/>
        <end position="182"/>
    </location>
</feature>
<dbReference type="PANTHER" id="PTHR43792">
    <property type="entry name" value="GNAT FAMILY, PUTATIVE (AFU_ORTHOLOGUE AFUA_3G00765)-RELATED-RELATED"/>
    <property type="match status" value="1"/>
</dbReference>
<accession>A0A1I3UR04</accession>
<dbReference type="Pfam" id="PF13302">
    <property type="entry name" value="Acetyltransf_3"/>
    <property type="match status" value="1"/>
</dbReference>
<protein>
    <submittedName>
        <fullName evidence="2">Protein N-acetyltransferase, RimJ/RimL family</fullName>
    </submittedName>
</protein>
<dbReference type="InterPro" id="IPR016181">
    <property type="entry name" value="Acyl_CoA_acyltransferase"/>
</dbReference>
<dbReference type="InterPro" id="IPR000182">
    <property type="entry name" value="GNAT_dom"/>
</dbReference>
<reference evidence="3" key="1">
    <citation type="submission" date="2016-10" db="EMBL/GenBank/DDBJ databases">
        <authorList>
            <person name="Varghese N."/>
            <person name="Submissions S."/>
        </authorList>
    </citation>
    <scope>NUCLEOTIDE SEQUENCE [LARGE SCALE GENOMIC DNA]</scope>
    <source>
        <strain evidence="3">CGMCC 4.2126</strain>
    </source>
</reference>
<proteinExistence type="predicted"/>
<dbReference type="SUPFAM" id="SSF55729">
    <property type="entry name" value="Acyl-CoA N-acyltransferases (Nat)"/>
    <property type="match status" value="1"/>
</dbReference>